<keyword evidence="9 13" id="KW-0648">Protein biosynthesis</keyword>
<dbReference type="PRINTS" id="PR00980">
    <property type="entry name" value="TRNASYNTHALA"/>
</dbReference>
<dbReference type="InterPro" id="IPR018165">
    <property type="entry name" value="Ala-tRNA-synth_IIc_core"/>
</dbReference>
<dbReference type="Gene3D" id="3.30.930.10">
    <property type="entry name" value="Bira Bifunctional Protein, Domain 2"/>
    <property type="match status" value="1"/>
</dbReference>
<dbReference type="Pfam" id="PF07973">
    <property type="entry name" value="tRNA_SAD"/>
    <property type="match status" value="1"/>
</dbReference>
<keyword evidence="7 13" id="KW-0067">ATP-binding</keyword>
<dbReference type="InterPro" id="IPR023033">
    <property type="entry name" value="Ala_tRNA_ligase_euk/bac"/>
</dbReference>
<dbReference type="InterPro" id="IPR045864">
    <property type="entry name" value="aa-tRNA-synth_II/BPL/LPL"/>
</dbReference>
<keyword evidence="8 13" id="KW-0694">RNA-binding</keyword>
<evidence type="ECO:0000313" key="16">
    <source>
        <dbReference type="Proteomes" id="UP000287352"/>
    </source>
</evidence>
<dbReference type="GO" id="GO:0008270">
    <property type="term" value="F:zinc ion binding"/>
    <property type="evidence" value="ECO:0007669"/>
    <property type="project" value="UniProtKB-UniRule"/>
</dbReference>
<dbReference type="AlphaFoldDB" id="A0A402A2I4"/>
<keyword evidence="6 13" id="KW-0862">Zinc</keyword>
<dbReference type="InterPro" id="IPR050058">
    <property type="entry name" value="Ala-tRNA_ligase"/>
</dbReference>
<evidence type="ECO:0000256" key="4">
    <source>
        <dbReference type="ARBA" id="ARBA00022723"/>
    </source>
</evidence>
<comment type="catalytic activity">
    <reaction evidence="12 13">
        <text>tRNA(Ala) + L-alanine + ATP = L-alanyl-tRNA(Ala) + AMP + diphosphate</text>
        <dbReference type="Rhea" id="RHEA:12540"/>
        <dbReference type="Rhea" id="RHEA-COMP:9657"/>
        <dbReference type="Rhea" id="RHEA-COMP:9923"/>
        <dbReference type="ChEBI" id="CHEBI:30616"/>
        <dbReference type="ChEBI" id="CHEBI:33019"/>
        <dbReference type="ChEBI" id="CHEBI:57972"/>
        <dbReference type="ChEBI" id="CHEBI:78442"/>
        <dbReference type="ChEBI" id="CHEBI:78497"/>
        <dbReference type="ChEBI" id="CHEBI:456215"/>
        <dbReference type="EC" id="6.1.1.7"/>
    </reaction>
</comment>
<dbReference type="InterPro" id="IPR002318">
    <property type="entry name" value="Ala-tRNA-lgiase_IIc"/>
</dbReference>
<evidence type="ECO:0000256" key="6">
    <source>
        <dbReference type="ARBA" id="ARBA00022833"/>
    </source>
</evidence>
<comment type="similarity">
    <text evidence="1 13">Belongs to the class-II aminoacyl-tRNA synthetase family.</text>
</comment>
<evidence type="ECO:0000256" key="2">
    <source>
        <dbReference type="ARBA" id="ARBA00022555"/>
    </source>
</evidence>
<evidence type="ECO:0000256" key="11">
    <source>
        <dbReference type="ARBA" id="ARBA00024779"/>
    </source>
</evidence>
<dbReference type="Proteomes" id="UP000287352">
    <property type="component" value="Unassembled WGS sequence"/>
</dbReference>
<comment type="domain">
    <text evidence="13">Consists of three domains; the N-terminal catalytic domain, the editing domain and the C-terminal C-Ala domain. The editing domain removes incorrectly charged amino acids, while the C-Ala domain, along with tRNA(Ala), serves as a bridge to cooperatively bring together the editing and aminoacylation centers thus stimulating deacylation of misacylated tRNAs.</text>
</comment>
<dbReference type="Pfam" id="PF02272">
    <property type="entry name" value="DHHA1"/>
    <property type="match status" value="1"/>
</dbReference>
<feature type="binding site" evidence="13">
    <location>
        <position position="563"/>
    </location>
    <ligand>
        <name>Zn(2+)</name>
        <dbReference type="ChEBI" id="CHEBI:29105"/>
    </ligand>
</feature>
<keyword evidence="16" id="KW-1185">Reference proteome</keyword>
<feature type="binding site" evidence="13">
    <location>
        <position position="684"/>
    </location>
    <ligand>
        <name>Zn(2+)</name>
        <dbReference type="ChEBI" id="CHEBI:29105"/>
    </ligand>
</feature>
<evidence type="ECO:0000256" key="8">
    <source>
        <dbReference type="ARBA" id="ARBA00022884"/>
    </source>
</evidence>
<evidence type="ECO:0000313" key="15">
    <source>
        <dbReference type="EMBL" id="GCE13259.1"/>
    </source>
</evidence>
<dbReference type="FunFam" id="3.30.980.10:FF:000004">
    <property type="entry name" value="Alanine--tRNA ligase, cytoplasmic"/>
    <property type="match status" value="1"/>
</dbReference>
<dbReference type="GO" id="GO:0002161">
    <property type="term" value="F:aminoacyl-tRNA deacylase activity"/>
    <property type="evidence" value="ECO:0007669"/>
    <property type="project" value="TreeGrafter"/>
</dbReference>
<evidence type="ECO:0000256" key="12">
    <source>
        <dbReference type="ARBA" id="ARBA00048300"/>
    </source>
</evidence>
<comment type="subcellular location">
    <subcellularLocation>
        <location evidence="13">Cytoplasm</location>
    </subcellularLocation>
</comment>
<keyword evidence="4 13" id="KW-0479">Metal-binding</keyword>
<dbReference type="InterPro" id="IPR009000">
    <property type="entry name" value="Transl_B-barrel_sf"/>
</dbReference>
<evidence type="ECO:0000256" key="9">
    <source>
        <dbReference type="ARBA" id="ARBA00022917"/>
    </source>
</evidence>
<dbReference type="PROSITE" id="PS50860">
    <property type="entry name" value="AA_TRNA_LIGASE_II_ALA"/>
    <property type="match status" value="1"/>
</dbReference>
<dbReference type="GO" id="GO:0004813">
    <property type="term" value="F:alanine-tRNA ligase activity"/>
    <property type="evidence" value="ECO:0007669"/>
    <property type="project" value="UniProtKB-UniRule"/>
</dbReference>
<reference evidence="16" key="1">
    <citation type="submission" date="2018-12" db="EMBL/GenBank/DDBJ databases">
        <title>Tengunoibacter tsumagoiensis gen. nov., sp. nov., Dictyobacter kobayashii sp. nov., D. alpinus sp. nov., and D. joshuensis sp. nov. and description of Dictyobacteraceae fam. nov. within the order Ktedonobacterales isolated from Tengu-no-mugimeshi.</title>
        <authorList>
            <person name="Wang C.M."/>
            <person name="Zheng Y."/>
            <person name="Sakai Y."/>
            <person name="Toyoda A."/>
            <person name="Minakuchi Y."/>
            <person name="Abe K."/>
            <person name="Yokota A."/>
            <person name="Yabe S."/>
        </authorList>
    </citation>
    <scope>NUCLEOTIDE SEQUENCE [LARGE SCALE GENOMIC DNA]</scope>
    <source>
        <strain evidence="16">Uno3</strain>
    </source>
</reference>
<dbReference type="FunFam" id="3.10.310.40:FF:000001">
    <property type="entry name" value="Alanine--tRNA ligase"/>
    <property type="match status" value="1"/>
</dbReference>
<organism evidence="15 16">
    <name type="scientific">Tengunoibacter tsumagoiensis</name>
    <dbReference type="NCBI Taxonomy" id="2014871"/>
    <lineage>
        <taxon>Bacteria</taxon>
        <taxon>Bacillati</taxon>
        <taxon>Chloroflexota</taxon>
        <taxon>Ktedonobacteria</taxon>
        <taxon>Ktedonobacterales</taxon>
        <taxon>Dictyobacteraceae</taxon>
        <taxon>Tengunoibacter</taxon>
    </lineage>
</organism>
<gene>
    <name evidence="15" type="primary">alaS_2</name>
    <name evidence="13" type="synonym">alaS</name>
    <name evidence="15" type="ORF">KTT_31180</name>
</gene>
<evidence type="ECO:0000256" key="1">
    <source>
        <dbReference type="ARBA" id="ARBA00008226"/>
    </source>
</evidence>
<sequence length="892" mass="99789">MNSMDIRRTFLDYFIQHQHVQLSSSQLVPANDPTLLFVNAGMVPFKETFLDISQRTTPRATTVQKCLRVSGKHNDFETVGSSPRHHTFFEMLGNFSFGDYFKREAIQLAWGLLVQVLQLPLERLWFTVYRDDDEAARLWEEVGAPRERILRFGEKDNFWTMGETGPCGPCSEIHYYQGSDLAQQQASGVNSDDDDYMEIWNLVFMHYNRDIQGHLTPLERPCIDTGMGFERLVAILQGVKNNYETDLFQPLIERLQQLLGQQSSHYRAHTSLYHTIVDHSRAITFLLADGIAPANEGRSYVVRRILRRAAYLGQRLGMERPFLAHMAQTVIEKMGPVYPELVLKQAYIQQLITDEEGRFRSTLVTGLQHLEAMVQQSGAQESGILPGSVAFTLHDTYGFPVDLTQKVLSERLVKVDLEGYEESRREQQERSRSGSCLKQSVESLSELVRELPPTEFVGYTRLECQGTILSLEHLGQIVHSVHAGESLHVVVDCTPFYAESGGQVADTGLIYSLTGTIKVTDVQKLANGLYLHEGKVEEGIISIGEQCTLQVDRTRRYAIMRHHTATHLLHQALREVLGAHAEQAGSLVSPEHLRFDFRHPRAVTLEQLREIERRVQGWIRSDYPVSMTLMSYTQAREQGAMALFGEKYGDMVRVVSVNSYSLDKQEQHAHLDSDVPFLHSQELCSGTHVLRTGQLGSFHLLGEGSVSSGLRRIEAVAGLAADAWVTQQYEQLQQFAIKLSAPLPQLSERIDVLVNDLKQRTHELAHAQSQLVGQLTKTLLPQVRQQGTIPVLTSIVEIGDKNLLRQLGQRVSQQLGSGIVALGALIEGQPHCVILVSADLIAQGYHAGTFAREVAKQLGGGGGGRPEIGQAGGGDYQKLENALHALFFTGSL</sequence>
<dbReference type="PANTHER" id="PTHR11777">
    <property type="entry name" value="ALANYL-TRNA SYNTHETASE"/>
    <property type="match status" value="1"/>
</dbReference>
<dbReference type="GO" id="GO:0006419">
    <property type="term" value="P:alanyl-tRNA aminoacylation"/>
    <property type="evidence" value="ECO:0007669"/>
    <property type="project" value="UniProtKB-UniRule"/>
</dbReference>
<dbReference type="InterPro" id="IPR018164">
    <property type="entry name" value="Ala-tRNA-synth_IIc_N"/>
</dbReference>
<comment type="caution">
    <text evidence="15">The sequence shown here is derived from an EMBL/GenBank/DDBJ whole genome shotgun (WGS) entry which is preliminary data.</text>
</comment>
<keyword evidence="3 13" id="KW-0436">Ligase</keyword>
<dbReference type="InterPro" id="IPR018162">
    <property type="entry name" value="Ala-tRNA-ligase_IIc_anticod-bd"/>
</dbReference>
<keyword evidence="2 13" id="KW-0820">tRNA-binding</keyword>
<accession>A0A402A2I4</accession>
<dbReference type="PANTHER" id="PTHR11777:SF9">
    <property type="entry name" value="ALANINE--TRNA LIGASE, CYTOPLASMIC"/>
    <property type="match status" value="1"/>
</dbReference>
<dbReference type="Pfam" id="PF01411">
    <property type="entry name" value="tRNA-synt_2c"/>
    <property type="match status" value="1"/>
</dbReference>
<feature type="domain" description="Alanyl-transfer RNA synthetases family profile" evidence="14">
    <location>
        <begin position="1"/>
        <end position="727"/>
    </location>
</feature>
<evidence type="ECO:0000256" key="5">
    <source>
        <dbReference type="ARBA" id="ARBA00022741"/>
    </source>
</evidence>
<proteinExistence type="inferred from homology"/>
<dbReference type="GO" id="GO:0000049">
    <property type="term" value="F:tRNA binding"/>
    <property type="evidence" value="ECO:0007669"/>
    <property type="project" value="UniProtKB-KW"/>
</dbReference>
<dbReference type="SUPFAM" id="SSF101353">
    <property type="entry name" value="Putative anticodon-binding domain of alanyl-tRNA synthetase (AlaRS)"/>
    <property type="match status" value="1"/>
</dbReference>
<keyword evidence="13" id="KW-0963">Cytoplasm</keyword>
<dbReference type="Gene3D" id="3.30.980.10">
    <property type="entry name" value="Threonyl-trna Synthetase, Chain A, domain 2"/>
    <property type="match status" value="1"/>
</dbReference>
<dbReference type="Gene3D" id="2.40.30.130">
    <property type="match status" value="1"/>
</dbReference>
<dbReference type="SUPFAM" id="SSF55186">
    <property type="entry name" value="ThrRS/AlaRS common domain"/>
    <property type="match status" value="1"/>
</dbReference>
<evidence type="ECO:0000256" key="3">
    <source>
        <dbReference type="ARBA" id="ARBA00022598"/>
    </source>
</evidence>
<evidence type="ECO:0000256" key="13">
    <source>
        <dbReference type="HAMAP-Rule" id="MF_00036"/>
    </source>
</evidence>
<evidence type="ECO:0000256" key="7">
    <source>
        <dbReference type="ARBA" id="ARBA00022840"/>
    </source>
</evidence>
<feature type="binding site" evidence="13">
    <location>
        <position position="688"/>
    </location>
    <ligand>
        <name>Zn(2+)</name>
        <dbReference type="ChEBI" id="CHEBI:29105"/>
    </ligand>
</feature>
<name>A0A402A2I4_9CHLR</name>
<comment type="cofactor">
    <cofactor evidence="13">
        <name>Zn(2+)</name>
        <dbReference type="ChEBI" id="CHEBI:29105"/>
    </cofactor>
    <text evidence="13">Binds 1 zinc ion per subunit.</text>
</comment>
<dbReference type="GO" id="GO:0005829">
    <property type="term" value="C:cytosol"/>
    <property type="evidence" value="ECO:0007669"/>
    <property type="project" value="TreeGrafter"/>
</dbReference>
<dbReference type="SMART" id="SM00863">
    <property type="entry name" value="tRNA_SAD"/>
    <property type="match status" value="1"/>
</dbReference>
<dbReference type="CDD" id="cd00673">
    <property type="entry name" value="AlaRS_core"/>
    <property type="match status" value="1"/>
</dbReference>
<dbReference type="Gene3D" id="3.30.54.20">
    <property type="match status" value="1"/>
</dbReference>
<evidence type="ECO:0000256" key="10">
    <source>
        <dbReference type="ARBA" id="ARBA00023146"/>
    </source>
</evidence>
<dbReference type="NCBIfam" id="TIGR00344">
    <property type="entry name" value="alaS"/>
    <property type="match status" value="1"/>
</dbReference>
<comment type="function">
    <text evidence="11 13">Catalyzes the attachment of alanine to tRNA(Ala) in a two-step reaction: alanine is first activated by ATP to form Ala-AMP and then transferred to the acceptor end of tRNA(Ala). Also edits incorrectly charged Ser-tRNA(Ala) and Gly-tRNA(Ala) via its editing domain.</text>
</comment>
<evidence type="ECO:0000259" key="14">
    <source>
        <dbReference type="PROSITE" id="PS50860"/>
    </source>
</evidence>
<dbReference type="OrthoDB" id="9803884at2"/>
<keyword evidence="5 13" id="KW-0547">Nucleotide-binding</keyword>
<dbReference type="EC" id="6.1.1.7" evidence="13"/>
<feature type="binding site" evidence="13">
    <location>
        <position position="567"/>
    </location>
    <ligand>
        <name>Zn(2+)</name>
        <dbReference type="ChEBI" id="CHEBI:29105"/>
    </ligand>
</feature>
<keyword evidence="10 13" id="KW-0030">Aminoacyl-tRNA synthetase</keyword>
<dbReference type="RefSeq" id="WP_126580802.1">
    <property type="nucleotide sequence ID" value="NZ_BIFR01000001.1"/>
</dbReference>
<protein>
    <recommendedName>
        <fullName evidence="13">Alanine--tRNA ligase</fullName>
        <ecNumber evidence="13">6.1.1.7</ecNumber>
    </recommendedName>
    <alternativeName>
        <fullName evidence="13">Alanyl-tRNA synthetase</fullName>
        <shortName evidence="13">AlaRS</shortName>
    </alternativeName>
</protein>
<dbReference type="InterPro" id="IPR012947">
    <property type="entry name" value="tRNA_SAD"/>
</dbReference>
<dbReference type="SUPFAM" id="SSF55681">
    <property type="entry name" value="Class II aaRS and biotin synthetases"/>
    <property type="match status" value="1"/>
</dbReference>
<dbReference type="GO" id="GO:0005524">
    <property type="term" value="F:ATP binding"/>
    <property type="evidence" value="ECO:0007669"/>
    <property type="project" value="UniProtKB-UniRule"/>
</dbReference>
<dbReference type="InterPro" id="IPR003156">
    <property type="entry name" value="DHHA1_dom"/>
</dbReference>
<dbReference type="Gene3D" id="3.10.310.40">
    <property type="match status" value="1"/>
</dbReference>
<dbReference type="FunFam" id="3.30.930.10:FF:000004">
    <property type="entry name" value="Alanine--tRNA ligase"/>
    <property type="match status" value="1"/>
</dbReference>
<dbReference type="InterPro" id="IPR018163">
    <property type="entry name" value="Thr/Ala-tRNA-synth_IIc_edit"/>
</dbReference>
<dbReference type="HAMAP" id="MF_00036_B">
    <property type="entry name" value="Ala_tRNA_synth_B"/>
    <property type="match status" value="1"/>
</dbReference>
<dbReference type="FunFam" id="2.40.30.130:FF:000001">
    <property type="entry name" value="Alanine--tRNA ligase"/>
    <property type="match status" value="1"/>
</dbReference>
<dbReference type="EMBL" id="BIFR01000001">
    <property type="protein sequence ID" value="GCE13259.1"/>
    <property type="molecule type" value="Genomic_DNA"/>
</dbReference>
<dbReference type="SUPFAM" id="SSF50447">
    <property type="entry name" value="Translation proteins"/>
    <property type="match status" value="1"/>
</dbReference>